<dbReference type="KEGG" id="vg:20964373"/>
<feature type="compositionally biased region" description="Basic and acidic residues" evidence="4">
    <location>
        <begin position="199"/>
        <end position="225"/>
    </location>
</feature>
<proteinExistence type="evidence at transcript level"/>
<evidence type="ECO:0000256" key="1">
    <source>
        <dbReference type="ARBA" id="ARBA00020572"/>
    </source>
</evidence>
<dbReference type="InterPro" id="IPR004897">
    <property type="entry name" value="P/V_Pprotein_paramyxoviral"/>
</dbReference>
<dbReference type="Proteomes" id="UP000116133">
    <property type="component" value="Segment"/>
</dbReference>
<protein>
    <recommendedName>
        <fullName evidence="1">Phosphoprotein</fullName>
    </recommendedName>
</protein>
<dbReference type="Gene3D" id="1.20.5.110">
    <property type="match status" value="1"/>
</dbReference>
<keyword evidence="8" id="KW-1185">Reference proteome</keyword>
<feature type="region of interest" description="Disordered" evidence="4">
    <location>
        <begin position="53"/>
        <end position="89"/>
    </location>
</feature>
<feature type="region of interest" description="Disordered" evidence="4">
    <location>
        <begin position="116"/>
        <end position="154"/>
    </location>
</feature>
<reference evidence="7" key="2">
    <citation type="submission" date="2014-12" db="EMBL/GenBank/DDBJ databases">
        <title>Isolation and comparison of three bat paramyxoviruses.</title>
        <authorList>
            <person name="Burroughs A."/>
            <person name="Tachedjian M."/>
            <person name="Crameri G."/>
            <person name="Meers J."/>
            <person name="Durr P."/>
            <person name="Wang L."/>
            <person name="Smith I."/>
            <person name="Todd S."/>
            <person name="Barr J."/>
            <person name="Marsh G."/>
            <person name="Yu M."/>
        </authorList>
    </citation>
    <scope>NUCLEOTIDE SEQUENCE</scope>
    <source>
        <strain evidence="7">Geelong</strain>
    </source>
</reference>
<keyword evidence="2" id="KW-0597">Phosphoprotein</keyword>
<feature type="region of interest" description="Disordered" evidence="4">
    <location>
        <begin position="452"/>
        <end position="482"/>
    </location>
</feature>
<evidence type="ECO:0000313" key="6">
    <source>
        <dbReference type="EMBL" id="AFP87275.1"/>
    </source>
</evidence>
<feature type="domain" description="Phosphoprotein P soyouz module" evidence="5">
    <location>
        <begin position="5"/>
        <end position="49"/>
    </location>
</feature>
<dbReference type="Pfam" id="PF03210">
    <property type="entry name" value="Paramyx_P_V_C"/>
    <property type="match status" value="1"/>
</dbReference>
<dbReference type="EMBL" id="KP271122">
    <property type="protein sequence ID" value="AJP33316.1"/>
    <property type="molecule type" value="mRNA"/>
</dbReference>
<dbReference type="Pfam" id="PF14313">
    <property type="entry name" value="Soyouz_module"/>
    <property type="match status" value="1"/>
</dbReference>
<reference evidence="6 8" key="1">
    <citation type="journal article" date="2012" name="PLoS Pathog.">
        <title>Cedar virus: a novel henipavirus isolated from Australian bats.</title>
        <authorList>
            <person name="Marsh G.A."/>
            <person name="de Jong C."/>
            <person name="Barr J.A."/>
            <person name="Tachedjian M."/>
            <person name="Smith C."/>
            <person name="Middleton D."/>
            <person name="Yu M."/>
            <person name="Todd S."/>
            <person name="Foord A.J."/>
            <person name="Haring V."/>
            <person name="Payne J."/>
            <person name="Robinson R."/>
            <person name="Broz I."/>
            <person name="Crameri G."/>
            <person name="Field H.E."/>
            <person name="Wang L.F."/>
        </authorList>
    </citation>
    <scope>NUCLEOTIDE SEQUENCE [LARGE SCALE GENOMIC DNA]</scope>
    <source>
        <strain evidence="6">CG1a</strain>
    </source>
</reference>
<dbReference type="Gene3D" id="1.10.8.10">
    <property type="entry name" value="DNA helicase RuvA subunit, C-terminal domain"/>
    <property type="match status" value="1"/>
</dbReference>
<feature type="region of interest" description="Disordered" evidence="4">
    <location>
        <begin position="174"/>
        <end position="234"/>
    </location>
</feature>
<evidence type="ECO:0000313" key="8">
    <source>
        <dbReference type="Proteomes" id="UP000116133"/>
    </source>
</evidence>
<feature type="region of interest" description="Disordered" evidence="4">
    <location>
        <begin position="374"/>
        <end position="398"/>
    </location>
</feature>
<evidence type="ECO:0000313" key="7">
    <source>
        <dbReference type="EMBL" id="AJP33316.1"/>
    </source>
</evidence>
<sequence length="737" mass="83556">MDKLQLIEDGLSTINFIQENKEKLQHSYGRSSIREPPTSVRVEEWEKFIRKIASGPEQVQGGGSETEITGDNGDRGNFTNPDQGGGVTGQFEERYQKWGSQDSELQLDPMVVHDFFYDERRENPDNGKYDRSSKKRDNIREGTRQDKYNNQSTDELLSCLQPSSKNDVIKNESTSVSNLHVTGNKLNPDAKPFEPTSQSKEHPTTTQHNKNDHQTDDDYKNRRSSENNVISDHATTMEDNNNFIPATKRKNALSEPIYVQVLPSNTEGFSGKDYPLLKDNSVKKRAEPVILETANHPAGSADQDTNQIEENMQFNLPKLLTEDTDDEPEDNNDSMPLEEDIREIGSMLKDGTKDIKTRMNEIDDAIKKINKKSKNRSLDLESDGKDQGRRDPSVDLGIKKRKEGLKAAMQKTKEQLSIKVEREIGLNDRICQNSKMSTEKKLIYAGMEMEYGQTSTGSGGPQGSKDGTSDDVQVDEDYDEGEDYEAMPSDRFYTTLSGEQKDRFDLDANQMSQYDLEAQVDELTRMNLILYSRLETTNKLLIDILDLAKEMPKLVRKVDNLERQMGNLNMLTSTLEGHLSSVMIMIPGKDKSEKEIPKNPDLRPILGRSNTSLTDVIDLDHYPDKGSKGIKPSGSGDRQYIGSLESKFSINDEYNFAPYPIRDELLLPGLRDDKTNASSFIPDDTDRSPMVLKIIIRQNIHDEEVKDELLSILEQHNTVEELNEIWNTVNDYLDGNI</sequence>
<feature type="compositionally biased region" description="Basic and acidic residues" evidence="4">
    <location>
        <begin position="116"/>
        <end position="147"/>
    </location>
</feature>
<evidence type="ECO:0000256" key="4">
    <source>
        <dbReference type="SAM" id="MobiDB-lite"/>
    </source>
</evidence>
<gene>
    <name evidence="6" type="primary">P</name>
</gene>
<organism evidence="6 8">
    <name type="scientific">Cedar virus</name>
    <dbReference type="NCBI Taxonomy" id="1221391"/>
    <lineage>
        <taxon>Viruses</taxon>
        <taxon>Riboviria</taxon>
        <taxon>Orthornavirae</taxon>
        <taxon>Negarnaviricota</taxon>
        <taxon>Haploviricotina</taxon>
        <taxon>Monjiviricetes</taxon>
        <taxon>Mononegavirales</taxon>
        <taxon>Paramyxoviridae</taxon>
        <taxon>Orthoparamyxovirinae</taxon>
        <taxon>Henipavirus</taxon>
        <taxon>Henipavirus cedarense</taxon>
    </lineage>
</organism>
<name>J7GXK5_9MONO</name>
<dbReference type="Gene3D" id="6.10.250.2490">
    <property type="match status" value="1"/>
</dbReference>
<feature type="compositionally biased region" description="Acidic residues" evidence="4">
    <location>
        <begin position="472"/>
        <end position="482"/>
    </location>
</feature>
<dbReference type="InterPro" id="IPR025909">
    <property type="entry name" value="Soyouz_module"/>
</dbReference>
<evidence type="ECO:0000256" key="2">
    <source>
        <dbReference type="ARBA" id="ARBA00022553"/>
    </source>
</evidence>
<dbReference type="EMBL" id="JQ001776">
    <property type="protein sequence ID" value="AFP87275.1"/>
    <property type="molecule type" value="Viral_cRNA"/>
</dbReference>
<evidence type="ECO:0000259" key="5">
    <source>
        <dbReference type="Pfam" id="PF14313"/>
    </source>
</evidence>
<dbReference type="RefSeq" id="YP_009094082.1">
    <property type="nucleotide sequence ID" value="NC_025351.1"/>
</dbReference>
<dbReference type="GeneID" id="20964373"/>
<feature type="compositionally biased region" description="Polar residues" evidence="4">
    <location>
        <begin position="174"/>
        <end position="185"/>
    </location>
</feature>
<feature type="compositionally biased region" description="Basic and acidic residues" evidence="4">
    <location>
        <begin position="376"/>
        <end position="393"/>
    </location>
</feature>
<evidence type="ECO:0000256" key="3">
    <source>
        <dbReference type="ARBA" id="ARBA00022953"/>
    </source>
</evidence>
<keyword evidence="3" id="KW-0693">Viral RNA replication</keyword>
<accession>J7GXK5</accession>
<dbReference type="OrthoDB" id="20684at10239"/>
<dbReference type="SMR" id="J7GXK5"/>